<protein>
    <submittedName>
        <fullName evidence="1">Uncharacterized protein</fullName>
    </submittedName>
</protein>
<dbReference type="Proteomes" id="UP000009342">
    <property type="component" value="Unassembled WGS sequence"/>
</dbReference>
<gene>
    <name evidence="1" type="ORF">BN134_2518</name>
</gene>
<organism evidence="1 2">
    <name type="scientific">Cronobacter dublinensis 1210</name>
    <dbReference type="NCBI Taxonomy" id="1208656"/>
    <lineage>
        <taxon>Bacteria</taxon>
        <taxon>Pseudomonadati</taxon>
        <taxon>Pseudomonadota</taxon>
        <taxon>Gammaproteobacteria</taxon>
        <taxon>Enterobacterales</taxon>
        <taxon>Enterobacteriaceae</taxon>
        <taxon>Cronobacter</taxon>
    </lineage>
</organism>
<dbReference type="EMBL" id="CAKZ01000115">
    <property type="protein sequence ID" value="CCJ81760.1"/>
    <property type="molecule type" value="Genomic_DNA"/>
</dbReference>
<name>A0ABP1W8F2_9ENTR</name>
<reference evidence="2" key="1">
    <citation type="journal article" date="2012" name="PLoS ONE">
        <title>Comparative analysis of genome sequences covering the seven cronobacter species.</title>
        <authorList>
            <person name="Joseph S."/>
            <person name="Desai P."/>
            <person name="Ji Y."/>
            <person name="Cummings C.A."/>
            <person name="Shih R."/>
            <person name="Degoricija L."/>
            <person name="Rico A."/>
            <person name="Brzoska P."/>
            <person name="Hamby S.E."/>
            <person name="Masood N."/>
            <person name="Hariri S."/>
            <person name="Sonbol H."/>
            <person name="Chuzhanova N."/>
            <person name="McClelland M."/>
            <person name="Furtado M.R."/>
            <person name="Forsythe S.J."/>
        </authorList>
    </citation>
    <scope>NUCLEOTIDE SEQUENCE [LARGE SCALE GENOMIC DNA]</scope>
    <source>
        <strain evidence="2">1210</strain>
    </source>
</reference>
<proteinExistence type="predicted"/>
<keyword evidence="2" id="KW-1185">Reference proteome</keyword>
<evidence type="ECO:0000313" key="2">
    <source>
        <dbReference type="Proteomes" id="UP000009342"/>
    </source>
</evidence>
<sequence length="50" mass="5743">MQLDRRHIGSPRNALTSSVVHARRTWASRTPGFSDFFNKIKAMRNAADNR</sequence>
<comment type="caution">
    <text evidence="1">The sequence shown here is derived from an EMBL/GenBank/DDBJ whole genome shotgun (WGS) entry which is preliminary data.</text>
</comment>
<accession>A0ABP1W8F2</accession>
<evidence type="ECO:0000313" key="1">
    <source>
        <dbReference type="EMBL" id="CCJ81760.1"/>
    </source>
</evidence>